<reference evidence="9 10" key="1">
    <citation type="submission" date="2020-04" db="EMBL/GenBank/DDBJ databases">
        <authorList>
            <person name="Liu S."/>
        </authorList>
    </citation>
    <scope>NUCLEOTIDE SEQUENCE [LARGE SCALE GENOMIC DNA]</scope>
    <source>
        <strain evidence="9 10">CGMCC 1.15091</strain>
    </source>
</reference>
<evidence type="ECO:0000256" key="4">
    <source>
        <dbReference type="ARBA" id="ARBA00022692"/>
    </source>
</evidence>
<dbReference type="GO" id="GO:0016740">
    <property type="term" value="F:transferase activity"/>
    <property type="evidence" value="ECO:0007669"/>
    <property type="project" value="UniProtKB-KW"/>
</dbReference>
<name>A0ABX1JMP3_9MICC</name>
<evidence type="ECO:0000256" key="1">
    <source>
        <dbReference type="ARBA" id="ARBA00007150"/>
    </source>
</evidence>
<evidence type="ECO:0000256" key="5">
    <source>
        <dbReference type="ARBA" id="ARBA00022989"/>
    </source>
</evidence>
<feature type="compositionally biased region" description="Gly residues" evidence="7">
    <location>
        <begin position="169"/>
        <end position="182"/>
    </location>
</feature>
<organism evidence="9 10">
    <name type="scientific">Arthrobacter deserti</name>
    <dbReference type="NCBI Taxonomy" id="1742687"/>
    <lineage>
        <taxon>Bacteria</taxon>
        <taxon>Bacillati</taxon>
        <taxon>Actinomycetota</taxon>
        <taxon>Actinomycetes</taxon>
        <taxon>Micrococcales</taxon>
        <taxon>Micrococcaceae</taxon>
        <taxon>Arthrobacter</taxon>
    </lineage>
</organism>
<feature type="compositionally biased region" description="Basic residues" evidence="7">
    <location>
        <begin position="228"/>
        <end position="238"/>
    </location>
</feature>
<dbReference type="EMBL" id="JAAZSR010000020">
    <property type="protein sequence ID" value="NKX49496.1"/>
    <property type="molecule type" value="Genomic_DNA"/>
</dbReference>
<evidence type="ECO:0000313" key="10">
    <source>
        <dbReference type="Proteomes" id="UP000523795"/>
    </source>
</evidence>
<feature type="region of interest" description="Disordered" evidence="7">
    <location>
        <begin position="146"/>
        <end position="238"/>
    </location>
</feature>
<keyword evidence="2" id="KW-1003">Cell membrane</keyword>
<feature type="compositionally biased region" description="Low complexity" evidence="7">
    <location>
        <begin position="146"/>
        <end position="168"/>
    </location>
</feature>
<evidence type="ECO:0000256" key="8">
    <source>
        <dbReference type="SAM" id="Phobius"/>
    </source>
</evidence>
<keyword evidence="4 8" id="KW-0812">Transmembrane</keyword>
<feature type="compositionally biased region" description="Basic and acidic residues" evidence="7">
    <location>
        <begin position="215"/>
        <end position="227"/>
    </location>
</feature>
<comment type="similarity">
    <text evidence="1">Belongs to the Lgt family.</text>
</comment>
<evidence type="ECO:0000256" key="3">
    <source>
        <dbReference type="ARBA" id="ARBA00022679"/>
    </source>
</evidence>
<comment type="caution">
    <text evidence="9">The sequence shown here is derived from an EMBL/GenBank/DDBJ whole genome shotgun (WGS) entry which is preliminary data.</text>
</comment>
<keyword evidence="10" id="KW-1185">Reference proteome</keyword>
<keyword evidence="6 8" id="KW-0472">Membrane</keyword>
<gene>
    <name evidence="9" type="ORF">HER39_02650</name>
</gene>
<dbReference type="PANTHER" id="PTHR30589">
    <property type="entry name" value="PROLIPOPROTEIN DIACYLGLYCERYL TRANSFERASE"/>
    <property type="match status" value="1"/>
</dbReference>
<sequence length="238" mass="25128">FNQELFGAPTTLPWGLQIDPASANFPPGMAPGTLFHPTFLYESLWNLAGVALLLALDKRFRFRRGMLFWLYVAYYTLGRVWIEMLRTDDAEMVSLFGVPARLNVWTSLLLFVAALVIFAVLARRRRTPADESLYLDGRAPEAAAAATGGAVAGEKTPAADGTGAPADGAAGGSGPAGAGAAPGDGVNNSEISPKNPVTAVSTESGRANLAGTSTEADKAPESGSAHRERARHRDMKKK</sequence>
<protein>
    <submittedName>
        <fullName evidence="9">Prolipoprotein diacylglyceryl transferase</fullName>
    </submittedName>
</protein>
<feature type="transmembrane region" description="Helical" evidence="8">
    <location>
        <begin position="66"/>
        <end position="82"/>
    </location>
</feature>
<dbReference type="InterPro" id="IPR001640">
    <property type="entry name" value="Lgt"/>
</dbReference>
<evidence type="ECO:0000256" key="7">
    <source>
        <dbReference type="SAM" id="MobiDB-lite"/>
    </source>
</evidence>
<proteinExistence type="inferred from homology"/>
<dbReference type="Proteomes" id="UP000523795">
    <property type="component" value="Unassembled WGS sequence"/>
</dbReference>
<evidence type="ECO:0000313" key="9">
    <source>
        <dbReference type="EMBL" id="NKX49496.1"/>
    </source>
</evidence>
<feature type="non-terminal residue" evidence="9">
    <location>
        <position position="1"/>
    </location>
</feature>
<feature type="transmembrane region" description="Helical" evidence="8">
    <location>
        <begin position="34"/>
        <end position="54"/>
    </location>
</feature>
<dbReference type="Pfam" id="PF01790">
    <property type="entry name" value="LGT"/>
    <property type="match status" value="1"/>
</dbReference>
<evidence type="ECO:0000256" key="2">
    <source>
        <dbReference type="ARBA" id="ARBA00022475"/>
    </source>
</evidence>
<accession>A0ABX1JMP3</accession>
<keyword evidence="5 8" id="KW-1133">Transmembrane helix</keyword>
<feature type="compositionally biased region" description="Polar residues" evidence="7">
    <location>
        <begin position="198"/>
        <end position="214"/>
    </location>
</feature>
<keyword evidence="3 9" id="KW-0808">Transferase</keyword>
<feature type="transmembrane region" description="Helical" evidence="8">
    <location>
        <begin position="102"/>
        <end position="122"/>
    </location>
</feature>
<evidence type="ECO:0000256" key="6">
    <source>
        <dbReference type="ARBA" id="ARBA00023136"/>
    </source>
</evidence>
<dbReference type="PANTHER" id="PTHR30589:SF0">
    <property type="entry name" value="PHOSPHATIDYLGLYCEROL--PROLIPOPROTEIN DIACYLGLYCERYL TRANSFERASE"/>
    <property type="match status" value="1"/>
</dbReference>